<dbReference type="Gene3D" id="3.40.50.300">
    <property type="entry name" value="P-loop containing nucleotide triphosphate hydrolases"/>
    <property type="match status" value="1"/>
</dbReference>
<feature type="compositionally biased region" description="Basic and acidic residues" evidence="2">
    <location>
        <begin position="35"/>
        <end position="44"/>
    </location>
</feature>
<dbReference type="Pfam" id="PF00735">
    <property type="entry name" value="Septin"/>
    <property type="match status" value="1"/>
</dbReference>
<feature type="region of interest" description="Disordered" evidence="2">
    <location>
        <begin position="1"/>
        <end position="108"/>
    </location>
</feature>
<evidence type="ECO:0000256" key="1">
    <source>
        <dbReference type="RuleBase" id="RU004560"/>
    </source>
</evidence>
<feature type="compositionally biased region" description="Polar residues" evidence="2">
    <location>
        <begin position="193"/>
        <end position="204"/>
    </location>
</feature>
<proteinExistence type="inferred from homology"/>
<keyword evidence="1" id="KW-0547">Nucleotide-binding</keyword>
<evidence type="ECO:0000313" key="5">
    <source>
        <dbReference type="Proteomes" id="UP001280581"/>
    </source>
</evidence>
<comment type="caution">
    <text evidence="4">The sequence shown here is derived from an EMBL/GenBank/DDBJ whole genome shotgun (WGS) entry which is preliminary data.</text>
</comment>
<dbReference type="AlphaFoldDB" id="A0AAN6RL51"/>
<keyword evidence="1" id="KW-0342">GTP-binding</keyword>
<dbReference type="Pfam" id="PF20571">
    <property type="entry name" value="DUF6780"/>
    <property type="match status" value="1"/>
</dbReference>
<feature type="region of interest" description="Disordered" evidence="2">
    <location>
        <begin position="169"/>
        <end position="204"/>
    </location>
</feature>
<accession>A0AAN6RL51</accession>
<sequence>MRPLSGGDGPSSARPPSRNAAAPSSHAPTTFFMRSAEDVEHRETTFGVQSLTDHLETALDSKHTPLARRSLPQPPHEPEPSSQSPKPSRQHSPSDRLPPDGPVLDDSASFPQLVMPSIQMPSRRPFTTKGKAMGKLKVLLAGQTAIGKTSLIRSMVQLCEDIVHVDSLSPFSSTSHAPPQTPKSRKRKPGPPTTSHITETHASTKSYPPWWTDVQESRLLRRRKSSTDAVLERNICFVDTPGYSYDSSKVEDMTRVVDYVENLLHQTTAVQTMDDGDLVGLISGSGGIAVDVLGHDISSDIEFMQRLSAITNVIPVIAKSDTLSSAELIAVKTSILARLQTTSVKPFFFGHAVDDALLAVQELSLQQPSSLVQFESVAASGITELSFPVPTHPYAISSQLGSDTDNMDASLLMSSDYVQPLLPSELAALVDAIFDPESIAWLRHSAAKKFVKWRRRGKLPGDPLHTLQMQQQPPLRRGSASTSASMGLNGAVMHTSSSSSVFTVASPSGVLVPHTSSPFYPSNLQSPFPASSPSLALTCPETLDHPPDFSLTRLSNAAQGEQRLADVRLAKWATDLQRSLRNEKDRYEELQRSERARWLLERVGEEVASGNIVASPGGSPRADWAVVRHGDGKKVNMNAGQHYARRAGLDSRDPLGLCDFSDEVKRRGYVFVKVLGGVSVLGAVMVSAVRTLGWEVGLPEGAGLWKWFVGQTD</sequence>
<gene>
    <name evidence="4" type="ORF">GRF29_1g2500790</name>
</gene>
<feature type="compositionally biased region" description="Polar residues" evidence="2">
    <location>
        <begin position="169"/>
        <end position="178"/>
    </location>
</feature>
<dbReference type="PANTHER" id="PTHR18884">
    <property type="entry name" value="SEPTIN"/>
    <property type="match status" value="1"/>
</dbReference>
<dbReference type="InterPro" id="IPR027417">
    <property type="entry name" value="P-loop_NTPase"/>
</dbReference>
<comment type="similarity">
    <text evidence="1">Belongs to the TRAFAC class TrmE-Era-EngA-EngB-Septin-like GTPase superfamily. Septin GTPase family.</text>
</comment>
<feature type="compositionally biased region" description="Low complexity" evidence="2">
    <location>
        <begin position="10"/>
        <end position="28"/>
    </location>
</feature>
<dbReference type="InterPro" id="IPR030379">
    <property type="entry name" value="G_SEPTIN_dom"/>
</dbReference>
<dbReference type="GO" id="GO:0005525">
    <property type="term" value="F:GTP binding"/>
    <property type="evidence" value="ECO:0007669"/>
    <property type="project" value="UniProtKB-KW"/>
</dbReference>
<dbReference type="InterPro" id="IPR046707">
    <property type="entry name" value="DUF6780"/>
</dbReference>
<dbReference type="PROSITE" id="PS51719">
    <property type="entry name" value="G_SEPTIN"/>
    <property type="match status" value="1"/>
</dbReference>
<feature type="compositionally biased region" description="Basic and acidic residues" evidence="2">
    <location>
        <begin position="53"/>
        <end position="63"/>
    </location>
</feature>
<feature type="compositionally biased region" description="Low complexity" evidence="2">
    <location>
        <begin position="80"/>
        <end position="91"/>
    </location>
</feature>
<organism evidence="4 5">
    <name type="scientific">Pseudopithomyces chartarum</name>
    <dbReference type="NCBI Taxonomy" id="1892770"/>
    <lineage>
        <taxon>Eukaryota</taxon>
        <taxon>Fungi</taxon>
        <taxon>Dikarya</taxon>
        <taxon>Ascomycota</taxon>
        <taxon>Pezizomycotina</taxon>
        <taxon>Dothideomycetes</taxon>
        <taxon>Pleosporomycetidae</taxon>
        <taxon>Pleosporales</taxon>
        <taxon>Massarineae</taxon>
        <taxon>Didymosphaeriaceae</taxon>
        <taxon>Pseudopithomyces</taxon>
    </lineage>
</organism>
<evidence type="ECO:0000259" key="3">
    <source>
        <dbReference type="PROSITE" id="PS51719"/>
    </source>
</evidence>
<evidence type="ECO:0000256" key="2">
    <source>
        <dbReference type="SAM" id="MobiDB-lite"/>
    </source>
</evidence>
<feature type="domain" description="Septin-type G" evidence="3">
    <location>
        <begin position="132"/>
        <end position="460"/>
    </location>
</feature>
<dbReference type="Proteomes" id="UP001280581">
    <property type="component" value="Unassembled WGS sequence"/>
</dbReference>
<evidence type="ECO:0000313" key="4">
    <source>
        <dbReference type="EMBL" id="KAK3217265.1"/>
    </source>
</evidence>
<reference evidence="4 5" key="1">
    <citation type="submission" date="2021-02" db="EMBL/GenBank/DDBJ databases">
        <title>Genome assembly of Pseudopithomyces chartarum.</title>
        <authorList>
            <person name="Jauregui R."/>
            <person name="Singh J."/>
            <person name="Voisey C."/>
        </authorList>
    </citation>
    <scope>NUCLEOTIDE SEQUENCE [LARGE SCALE GENOMIC DNA]</scope>
    <source>
        <strain evidence="4 5">AGR01</strain>
    </source>
</reference>
<name>A0AAN6RL51_9PLEO</name>
<protein>
    <recommendedName>
        <fullName evidence="3">Septin-type G domain-containing protein</fullName>
    </recommendedName>
</protein>
<keyword evidence="5" id="KW-1185">Reference proteome</keyword>
<dbReference type="EMBL" id="WVTA01000001">
    <property type="protein sequence ID" value="KAK3217265.1"/>
    <property type="molecule type" value="Genomic_DNA"/>
</dbReference>
<feature type="compositionally biased region" description="Polar residues" evidence="2">
    <location>
        <begin position="467"/>
        <end position="483"/>
    </location>
</feature>
<feature type="region of interest" description="Disordered" evidence="2">
    <location>
        <begin position="462"/>
        <end position="483"/>
    </location>
</feature>
<dbReference type="SUPFAM" id="SSF52540">
    <property type="entry name" value="P-loop containing nucleoside triphosphate hydrolases"/>
    <property type="match status" value="1"/>
</dbReference>